<evidence type="ECO:0000259" key="1">
    <source>
        <dbReference type="Pfam" id="PF02492"/>
    </source>
</evidence>
<organism evidence="2 3">
    <name type="scientific">Hanseniaspora valbyensis NRRL Y-1626</name>
    <dbReference type="NCBI Taxonomy" id="766949"/>
    <lineage>
        <taxon>Eukaryota</taxon>
        <taxon>Fungi</taxon>
        <taxon>Dikarya</taxon>
        <taxon>Ascomycota</taxon>
        <taxon>Saccharomycotina</taxon>
        <taxon>Saccharomycetes</taxon>
        <taxon>Saccharomycodales</taxon>
        <taxon>Saccharomycodaceae</taxon>
        <taxon>Hanseniaspora</taxon>
    </lineage>
</organism>
<dbReference type="Gene3D" id="3.30.1220.10">
    <property type="entry name" value="CobW-like, C-terminal domain"/>
    <property type="match status" value="1"/>
</dbReference>
<dbReference type="InterPro" id="IPR003495">
    <property type="entry name" value="CobW/HypB/UreG_nucleotide-bd"/>
</dbReference>
<dbReference type="CDD" id="cd03112">
    <property type="entry name" value="CobW-like"/>
    <property type="match status" value="1"/>
</dbReference>
<gene>
    <name evidence="2" type="ORF">HANVADRAFT_25296</name>
</gene>
<protein>
    <submittedName>
        <fullName evidence="2">CobW-domain-containing protein</fullName>
    </submittedName>
</protein>
<dbReference type="PANTHER" id="PTHR13748:SF31">
    <property type="entry name" value="ZINC-REGULATED GTPASE METALLOPROTEIN ACTIVATOR 1A-RELATED"/>
    <property type="match status" value="1"/>
</dbReference>
<dbReference type="Pfam" id="PF02492">
    <property type="entry name" value="cobW"/>
    <property type="match status" value="1"/>
</dbReference>
<sequence length="407" mass="46025">MITKEKIESCNKQLKNIDETSIGGTEKIPLTIITGYLGSGKSTMLNYITNNVNTSNLKIAVIMNEFGDTLDIEKSITIYNKEQSDNKEATSTVEWLDLGNGCICCSVKDVGVKAIEDLVKRQKGAIDYIILETSGLAEPSNIAKMFWQDDGLMTNIKLDGIVTVLDGSNIENILNNKIENNIAISQIGIADKIILNKIDMIDKNKLPLIENRLKNINNSSEMVTTKFGHLTDLNKILFLNSYSNFSDYNEKIDTENIKTHNEESIETIKIDLPILTTINQFTALKQYLQKIHWQNFGYNYGDNEENIDKKDKYGDIFRTKGLIICSDFDPIKENIEVTGLTYRVIQGVRDTFDIMNTSSKPLDNMKNGKLVLIGKELNKQLMVNELESLLKDKVEEIHHIHTSDCKH</sequence>
<proteinExistence type="predicted"/>
<dbReference type="SUPFAM" id="SSF52540">
    <property type="entry name" value="P-loop containing nucleoside triphosphate hydrolases"/>
    <property type="match status" value="1"/>
</dbReference>
<comment type="caution">
    <text evidence="2">The sequence shown here is derived from an EMBL/GenBank/DDBJ whole genome shotgun (WGS) entry which is preliminary data.</text>
</comment>
<dbReference type="GO" id="GO:0005737">
    <property type="term" value="C:cytoplasm"/>
    <property type="evidence" value="ECO:0007669"/>
    <property type="project" value="TreeGrafter"/>
</dbReference>
<reference evidence="3" key="1">
    <citation type="journal article" date="2016" name="Proc. Natl. Acad. Sci. U.S.A.">
        <title>Comparative genomics of biotechnologically important yeasts.</title>
        <authorList>
            <person name="Riley R."/>
            <person name="Haridas S."/>
            <person name="Wolfe K.H."/>
            <person name="Lopes M.R."/>
            <person name="Hittinger C.T."/>
            <person name="Goeker M."/>
            <person name="Salamov A.A."/>
            <person name="Wisecaver J.H."/>
            <person name="Long T.M."/>
            <person name="Calvey C.H."/>
            <person name="Aerts A.L."/>
            <person name="Barry K.W."/>
            <person name="Choi C."/>
            <person name="Clum A."/>
            <person name="Coughlan A.Y."/>
            <person name="Deshpande S."/>
            <person name="Douglass A.P."/>
            <person name="Hanson S.J."/>
            <person name="Klenk H.-P."/>
            <person name="LaButti K.M."/>
            <person name="Lapidus A."/>
            <person name="Lindquist E.A."/>
            <person name="Lipzen A.M."/>
            <person name="Meier-Kolthoff J.P."/>
            <person name="Ohm R.A."/>
            <person name="Otillar R.P."/>
            <person name="Pangilinan J.L."/>
            <person name="Peng Y."/>
            <person name="Rokas A."/>
            <person name="Rosa C.A."/>
            <person name="Scheuner C."/>
            <person name="Sibirny A.A."/>
            <person name="Slot J.C."/>
            <person name="Stielow J.B."/>
            <person name="Sun H."/>
            <person name="Kurtzman C.P."/>
            <person name="Blackwell M."/>
            <person name="Grigoriev I.V."/>
            <person name="Jeffries T.W."/>
        </authorList>
    </citation>
    <scope>NUCLEOTIDE SEQUENCE [LARGE SCALE GENOMIC DNA]</scope>
    <source>
        <strain evidence="3">NRRL Y-1626</strain>
    </source>
</reference>
<name>A0A1B7TCB4_9ASCO</name>
<evidence type="ECO:0000313" key="2">
    <source>
        <dbReference type="EMBL" id="OBA26358.1"/>
    </source>
</evidence>
<dbReference type="EMBL" id="LXPE01000019">
    <property type="protein sequence ID" value="OBA26358.1"/>
    <property type="molecule type" value="Genomic_DNA"/>
</dbReference>
<dbReference type="InterPro" id="IPR027417">
    <property type="entry name" value="P-loop_NTPase"/>
</dbReference>
<keyword evidence="3" id="KW-1185">Reference proteome</keyword>
<feature type="domain" description="CobW/HypB/UreG nucleotide-binding" evidence="1">
    <location>
        <begin position="29"/>
        <end position="223"/>
    </location>
</feature>
<dbReference type="Gene3D" id="3.40.50.300">
    <property type="entry name" value="P-loop containing nucleotide triphosphate hydrolases"/>
    <property type="match status" value="1"/>
</dbReference>
<dbReference type="OrthoDB" id="258627at2759"/>
<dbReference type="SUPFAM" id="SSF90002">
    <property type="entry name" value="Hypothetical protein YjiA, C-terminal domain"/>
    <property type="match status" value="1"/>
</dbReference>
<accession>A0A1B7TCB4</accession>
<dbReference type="InterPro" id="IPR051316">
    <property type="entry name" value="Zinc-reg_GTPase_activator"/>
</dbReference>
<dbReference type="PANTHER" id="PTHR13748">
    <property type="entry name" value="COBW-RELATED"/>
    <property type="match status" value="1"/>
</dbReference>
<dbReference type="AlphaFoldDB" id="A0A1B7TCB4"/>
<dbReference type="Proteomes" id="UP000092321">
    <property type="component" value="Unassembled WGS sequence"/>
</dbReference>
<dbReference type="InterPro" id="IPR036627">
    <property type="entry name" value="CobW-likC_sf"/>
</dbReference>
<evidence type="ECO:0000313" key="3">
    <source>
        <dbReference type="Proteomes" id="UP000092321"/>
    </source>
</evidence>